<keyword evidence="3" id="KW-1185">Reference proteome</keyword>
<feature type="region of interest" description="Disordered" evidence="1">
    <location>
        <begin position="36"/>
        <end position="58"/>
    </location>
</feature>
<reference evidence="2" key="1">
    <citation type="journal article" date="2023" name="G3 (Bethesda)">
        <title>A reference genome for the long-term kleptoplast-retaining sea slug Elysia crispata morphotype clarki.</title>
        <authorList>
            <person name="Eastman K.E."/>
            <person name="Pendleton A.L."/>
            <person name="Shaikh M.A."/>
            <person name="Suttiyut T."/>
            <person name="Ogas R."/>
            <person name="Tomko P."/>
            <person name="Gavelis G."/>
            <person name="Widhalm J.R."/>
            <person name="Wisecaver J.H."/>
        </authorList>
    </citation>
    <scope>NUCLEOTIDE SEQUENCE</scope>
    <source>
        <strain evidence="2">ECLA1</strain>
    </source>
</reference>
<dbReference type="Proteomes" id="UP001283361">
    <property type="component" value="Unassembled WGS sequence"/>
</dbReference>
<dbReference type="EMBL" id="JAWDGP010003655">
    <property type="protein sequence ID" value="KAK3772199.1"/>
    <property type="molecule type" value="Genomic_DNA"/>
</dbReference>
<evidence type="ECO:0000256" key="1">
    <source>
        <dbReference type="SAM" id="MobiDB-lite"/>
    </source>
</evidence>
<comment type="caution">
    <text evidence="2">The sequence shown here is derived from an EMBL/GenBank/DDBJ whole genome shotgun (WGS) entry which is preliminary data.</text>
</comment>
<proteinExistence type="predicted"/>
<name>A0AAE1DIQ4_9GAST</name>
<accession>A0AAE1DIQ4</accession>
<feature type="compositionally biased region" description="Basic and acidic residues" evidence="1">
    <location>
        <begin position="45"/>
        <end position="55"/>
    </location>
</feature>
<evidence type="ECO:0000313" key="2">
    <source>
        <dbReference type="EMBL" id="KAK3772199.1"/>
    </source>
</evidence>
<organism evidence="2 3">
    <name type="scientific">Elysia crispata</name>
    <name type="common">lettuce slug</name>
    <dbReference type="NCBI Taxonomy" id="231223"/>
    <lineage>
        <taxon>Eukaryota</taxon>
        <taxon>Metazoa</taxon>
        <taxon>Spiralia</taxon>
        <taxon>Lophotrochozoa</taxon>
        <taxon>Mollusca</taxon>
        <taxon>Gastropoda</taxon>
        <taxon>Heterobranchia</taxon>
        <taxon>Euthyneura</taxon>
        <taxon>Panpulmonata</taxon>
        <taxon>Sacoglossa</taxon>
        <taxon>Placobranchoidea</taxon>
        <taxon>Plakobranchidae</taxon>
        <taxon>Elysia</taxon>
    </lineage>
</organism>
<gene>
    <name evidence="2" type="ORF">RRG08_035239</name>
</gene>
<evidence type="ECO:0000313" key="3">
    <source>
        <dbReference type="Proteomes" id="UP001283361"/>
    </source>
</evidence>
<protein>
    <submittedName>
        <fullName evidence="2">Uncharacterized protein</fullName>
    </submittedName>
</protein>
<dbReference type="AlphaFoldDB" id="A0AAE1DIQ4"/>
<sequence length="110" mass="12245">MDPSALSWPSEEDTRALSNISRNSFTTGSFWEPLIAPRRSPTVRTTRDGDGEFSRGPDAGVSLFPGSLRYSFRSNHLCDLHETKEILTDLVVEANTTGDKIACRGSRQWL</sequence>